<reference evidence="4" key="1">
    <citation type="submission" date="2025-08" db="UniProtKB">
        <authorList>
            <consortium name="RefSeq"/>
        </authorList>
    </citation>
    <scope>IDENTIFICATION</scope>
</reference>
<dbReference type="Pfam" id="PF00078">
    <property type="entry name" value="RVT_1"/>
    <property type="match status" value="1"/>
</dbReference>
<dbReference type="Pfam" id="PF17921">
    <property type="entry name" value="Integrase_H2C2"/>
    <property type="match status" value="1"/>
</dbReference>
<dbReference type="Gene3D" id="3.30.420.10">
    <property type="entry name" value="Ribonuclease H-like superfamily/Ribonuclease H"/>
    <property type="match status" value="1"/>
</dbReference>
<dbReference type="GeneID" id="100906484"/>
<dbReference type="InterPro" id="IPR001584">
    <property type="entry name" value="Integrase_cat-core"/>
</dbReference>
<evidence type="ECO:0000259" key="2">
    <source>
        <dbReference type="PROSITE" id="PS50994"/>
    </source>
</evidence>
<dbReference type="InterPro" id="IPR008042">
    <property type="entry name" value="Retrotrans_Pao"/>
</dbReference>
<dbReference type="GO" id="GO:0071897">
    <property type="term" value="P:DNA biosynthetic process"/>
    <property type="evidence" value="ECO:0007669"/>
    <property type="project" value="UniProtKB-ARBA"/>
</dbReference>
<protein>
    <submittedName>
        <fullName evidence="4">Uncharacterized protein LOC100906484</fullName>
    </submittedName>
</protein>
<accession>A0AAJ6QPW0</accession>
<dbReference type="InterPro" id="IPR043502">
    <property type="entry name" value="DNA/RNA_pol_sf"/>
</dbReference>
<evidence type="ECO:0000313" key="4">
    <source>
        <dbReference type="RefSeq" id="XP_003739984.1"/>
    </source>
</evidence>
<dbReference type="Pfam" id="PF03564">
    <property type="entry name" value="DUF1759"/>
    <property type="match status" value="1"/>
</dbReference>
<dbReference type="InterPro" id="IPR041588">
    <property type="entry name" value="Integrase_H2C2"/>
</dbReference>
<dbReference type="InterPro" id="IPR012337">
    <property type="entry name" value="RNaseH-like_sf"/>
</dbReference>
<dbReference type="InterPro" id="IPR036397">
    <property type="entry name" value="RNaseH_sf"/>
</dbReference>
<dbReference type="GO" id="GO:0015074">
    <property type="term" value="P:DNA integration"/>
    <property type="evidence" value="ECO:0007669"/>
    <property type="project" value="InterPro"/>
</dbReference>
<gene>
    <name evidence="4" type="primary">LOC100906484</name>
</gene>
<dbReference type="SUPFAM" id="SSF53098">
    <property type="entry name" value="Ribonuclease H-like"/>
    <property type="match status" value="1"/>
</dbReference>
<evidence type="ECO:0000256" key="1">
    <source>
        <dbReference type="SAM" id="MobiDB-lite"/>
    </source>
</evidence>
<feature type="region of interest" description="Disordered" evidence="1">
    <location>
        <begin position="117"/>
        <end position="165"/>
    </location>
</feature>
<organism evidence="3 4">
    <name type="scientific">Galendromus occidentalis</name>
    <name type="common">western predatory mite</name>
    <dbReference type="NCBI Taxonomy" id="34638"/>
    <lineage>
        <taxon>Eukaryota</taxon>
        <taxon>Metazoa</taxon>
        <taxon>Ecdysozoa</taxon>
        <taxon>Arthropoda</taxon>
        <taxon>Chelicerata</taxon>
        <taxon>Arachnida</taxon>
        <taxon>Acari</taxon>
        <taxon>Parasitiformes</taxon>
        <taxon>Mesostigmata</taxon>
        <taxon>Gamasina</taxon>
        <taxon>Phytoseioidea</taxon>
        <taxon>Phytoseiidae</taxon>
        <taxon>Typhlodrominae</taxon>
        <taxon>Galendromus</taxon>
    </lineage>
</organism>
<name>A0AAJ6QPW0_9ACAR</name>
<dbReference type="GO" id="GO:0042575">
    <property type="term" value="C:DNA polymerase complex"/>
    <property type="evidence" value="ECO:0007669"/>
    <property type="project" value="UniProtKB-ARBA"/>
</dbReference>
<dbReference type="RefSeq" id="XP_003739984.1">
    <property type="nucleotide sequence ID" value="XM_003739936.1"/>
</dbReference>
<dbReference type="Pfam" id="PF05380">
    <property type="entry name" value="Peptidase_A17"/>
    <property type="match status" value="1"/>
</dbReference>
<dbReference type="GO" id="GO:0003676">
    <property type="term" value="F:nucleic acid binding"/>
    <property type="evidence" value="ECO:0007669"/>
    <property type="project" value="InterPro"/>
</dbReference>
<dbReference type="Proteomes" id="UP000694867">
    <property type="component" value="Unplaced"/>
</dbReference>
<feature type="compositionally biased region" description="Low complexity" evidence="1">
    <location>
        <begin position="125"/>
        <end position="140"/>
    </location>
</feature>
<dbReference type="InterPro" id="IPR040676">
    <property type="entry name" value="DUF5641"/>
</dbReference>
<dbReference type="InterPro" id="IPR005312">
    <property type="entry name" value="DUF1759"/>
</dbReference>
<dbReference type="KEGG" id="goe:100906484"/>
<sequence>MAVEHSPPQNRAVNMLQSLAVLRGRRTRARNSLQTDLERSQTFEQISDSNRLEFLTVKARVEERIALIRQLVDQICRHPELPEEEAERETREADDVIETTIAAKAVIDALEMLQLRKESPPAPPGISVSPSPSPAISVAADSRDPKGGDVIPVTNAADNDTRTSDTPERNAMLLAPDQNSAIVVTARPAGPVTSSVCANSKLYLDTTPEVFDGKIHRYKLWRAQFVNYVRRRTEATGSDKLVALSKLLDGPPKSLIRELPLTDDNYDVALRLLDENYDIPEMRQRDVLASVSSVPQVRNQNDTAGLRELLNVTQRTILALEAVQVPLRSIALPYEQTIRRALPVSLLLTFEEHHLMTEGAVDDPCTDQALSATKRLERLLQYLRKYTELRERLATGDSRLTGTVGDFDGRSCINRRHGQSIESPRCPPRKQFRSTVAAAAGSSSRRRQGKARGLYCFFCNGSGHLPSMCSADIPPERRRQILQQRRRCSTCFQFEHTPPRVCAGPREACKTCNSSAHYTSMHQQAQTAASITQTVAAAAINRAVVMTASALVLYDNAEIPVRCFLDSGSMITFATPRLIQRLSGIRPRDRVQLNLQGFTSEHLLTADRYAIKLGSAHETAESIILTVHEYNFNVDPPSNCTPEMRQIIQKFGQTHQLADLSLVDPRLDVQPDLLIGIDQMYKIVHLNRETAIGGGLIGKSSIFGWIVAGSFGPKTTRGDIASVHPVCCAATLSQPARDLERLWTIEAVGENEQGNDELNAAESNAMAQFKKSVSYDGHRYMVAMPKRGTIAQLANNLEVARNRLNARRRALSHDPNAFSRYDSEIMEFYRAGHAEIIDDADVGSPSARDGCFYMPHRQIVTQRATGEKWRIVFDCSASAPGEGSLNSHLPVGPNLNPDILKLLINFRLKPVALSADVAHAYMTIDLAPEDRPYFRYLWQGPGDDRVSCYQMRRVTWGATPSGFLLAAVLREHFRRVDPDSNLELGDAFYFDDMLKSFNSEREAIQFINQLIPWMKSANMQLGKWKSNATRVLNHVGSSDTPAATPTPLESGLLKVLGIAWDPSGDEFQFQMKEIIRSTSDMKKTTKRNVLRIVASIFDPVGWLIPFTLRGKLLIQQLWTESLRWDDVVSDPLRREFERWTEEIPMLNQIHIRRLYQEPGREIIGHQLHVFGDASERAYAATAYLQTLYSDGGSTYALVIAKSRIAPKNKVTLPRLELMAALLAARLRSFVVERIGLRIDRITHYTDSAVAFFWCVSKEPSRWKTFVHNRVLEIQQLTSPTEWFHVDGRRNIADVASRGSSVRELLANSDWWQGPSWLSGPERDRPVKRLRSGSDDSEPGSSELRLVVTPVVATPPMVDLGRFSSWEKAVRVVANIFRFAEGCRRRSGFAEGELRRRAELFIIRSTQTEFFAAEIGSTMSGERPIRSSKLSSYRLLLDENGVLRAQTRLTLGPHFTHDEKTPIIIPINSRLAILLILHYHRTNAHLGVNAVMNSLRRRFWILRGRQVIKKILRGCVVCRRTHGPTADQTQAALPAERVSIGAPFAVTAVDFCGPFYTRSRQGVSKTYIALFTCFSIRAVRLELVEDLSALQTHLALRRFLADYPACRSILSDNGRSFVRAAADIRRLFNSFRDPRVREVLAQHRIEWTFSCPRSPWRGGLFERLIGVTKNALTKTLGRSLISAEELRTILCELGATINSRPLSYTSSDLQEPRAITPNLFLRGGPPYDPLCSVTSLDELGPNGAVRSGPPEADDLRQRLLQRTSYFRSLSQRWHREYILLLRSANLDSKGKPRPLADNTVCLLKEDNVSRSKWNLVRVLRGNPGRDGAVRTYSIRFANGFETRRPAQLLIPLEVPDREEDLQTSD</sequence>
<dbReference type="Gene3D" id="1.10.340.70">
    <property type="match status" value="1"/>
</dbReference>
<evidence type="ECO:0000313" key="3">
    <source>
        <dbReference type="Proteomes" id="UP000694867"/>
    </source>
</evidence>
<proteinExistence type="predicted"/>
<dbReference type="PANTHER" id="PTHR47331">
    <property type="entry name" value="PHD-TYPE DOMAIN-CONTAINING PROTEIN"/>
    <property type="match status" value="1"/>
</dbReference>
<dbReference type="PROSITE" id="PS50994">
    <property type="entry name" value="INTEGRASE"/>
    <property type="match status" value="1"/>
</dbReference>
<feature type="region of interest" description="Disordered" evidence="1">
    <location>
        <begin position="1322"/>
        <end position="1341"/>
    </location>
</feature>
<keyword evidence="3" id="KW-1185">Reference proteome</keyword>
<dbReference type="SUPFAM" id="SSF56672">
    <property type="entry name" value="DNA/RNA polymerases"/>
    <property type="match status" value="1"/>
</dbReference>
<feature type="domain" description="Integrase catalytic" evidence="2">
    <location>
        <begin position="1538"/>
        <end position="1719"/>
    </location>
</feature>
<dbReference type="PANTHER" id="PTHR47331:SF5">
    <property type="entry name" value="RIBONUCLEASE H"/>
    <property type="match status" value="1"/>
</dbReference>
<dbReference type="Pfam" id="PF18701">
    <property type="entry name" value="DUF5641"/>
    <property type="match status" value="1"/>
</dbReference>
<dbReference type="InterPro" id="IPR000477">
    <property type="entry name" value="RT_dom"/>
</dbReference>